<dbReference type="Proteomes" id="UP000824037">
    <property type="component" value="Unassembled WGS sequence"/>
</dbReference>
<evidence type="ECO:0000259" key="3">
    <source>
        <dbReference type="Pfam" id="PF13649"/>
    </source>
</evidence>
<dbReference type="AlphaFoldDB" id="A0A9D2J3N0"/>
<dbReference type="PANTHER" id="PTHR43861:SF1">
    <property type="entry name" value="TRANS-ACONITATE 2-METHYLTRANSFERASE"/>
    <property type="match status" value="1"/>
</dbReference>
<dbReference type="InterPro" id="IPR041698">
    <property type="entry name" value="Methyltransf_25"/>
</dbReference>
<sequence length="297" mass="32278">MTDLDPLTETDVDTSAAYAANRSNWDDRAKVHAASREYDVDALIADPERISTVIAEDLAILTPHLRPSEVDRPLAGLDVCHLQCHIGTDTLSLARAGGRLTGVDLSPASLAIARDIATRADVDIRYVESEVTVAAPEVGATFDHVHTSIGTITWVQDLSAWARTVAALLRPGGTFFFRDGHPALATFDDTVSDAVVLGYRYFALPPGRAWTSADGITYTDGDHSQITATRNYEWPHPVSEILQALLDAGLELVAVGEHDRLNWPALPLMAEENGAFVLPEPWRQQVPLALSVVARKR</sequence>
<reference evidence="4" key="1">
    <citation type="journal article" date="2021" name="PeerJ">
        <title>Extensive microbial diversity within the chicken gut microbiome revealed by metagenomics and culture.</title>
        <authorList>
            <person name="Gilroy R."/>
            <person name="Ravi A."/>
            <person name="Getino M."/>
            <person name="Pursley I."/>
            <person name="Horton D.L."/>
            <person name="Alikhan N.F."/>
            <person name="Baker D."/>
            <person name="Gharbi K."/>
            <person name="Hall N."/>
            <person name="Watson M."/>
            <person name="Adriaenssens E.M."/>
            <person name="Foster-Nyarko E."/>
            <person name="Jarju S."/>
            <person name="Secka A."/>
            <person name="Antonio M."/>
            <person name="Oren A."/>
            <person name="Chaudhuri R.R."/>
            <person name="La Ragione R."/>
            <person name="Hildebrand F."/>
            <person name="Pallen M.J."/>
        </authorList>
    </citation>
    <scope>NUCLEOTIDE SEQUENCE</scope>
    <source>
        <strain evidence="4">ChiGjej4B4-7305</strain>
    </source>
</reference>
<reference evidence="4" key="2">
    <citation type="submission" date="2021-04" db="EMBL/GenBank/DDBJ databases">
        <authorList>
            <person name="Gilroy R."/>
        </authorList>
    </citation>
    <scope>NUCLEOTIDE SEQUENCE</scope>
    <source>
        <strain evidence="4">ChiGjej4B4-7305</strain>
    </source>
</reference>
<dbReference type="PANTHER" id="PTHR43861">
    <property type="entry name" value="TRANS-ACONITATE 2-METHYLTRANSFERASE-RELATED"/>
    <property type="match status" value="1"/>
</dbReference>
<dbReference type="CDD" id="cd02440">
    <property type="entry name" value="AdoMet_MTases"/>
    <property type="match status" value="1"/>
</dbReference>
<evidence type="ECO:0000256" key="1">
    <source>
        <dbReference type="ARBA" id="ARBA00022603"/>
    </source>
</evidence>
<feature type="domain" description="Methyltransferase" evidence="3">
    <location>
        <begin position="81"/>
        <end position="173"/>
    </location>
</feature>
<organism evidence="4 5">
    <name type="scientific">Candidatus Ruania gallistercoris</name>
    <dbReference type="NCBI Taxonomy" id="2838746"/>
    <lineage>
        <taxon>Bacteria</taxon>
        <taxon>Bacillati</taxon>
        <taxon>Actinomycetota</taxon>
        <taxon>Actinomycetes</taxon>
        <taxon>Micrococcales</taxon>
        <taxon>Ruaniaceae</taxon>
        <taxon>Ruania</taxon>
    </lineage>
</organism>
<protein>
    <submittedName>
        <fullName evidence="4">Class I SAM-dependent methyltransferase</fullName>
    </submittedName>
</protein>
<dbReference type="GO" id="GO:0008168">
    <property type="term" value="F:methyltransferase activity"/>
    <property type="evidence" value="ECO:0007669"/>
    <property type="project" value="UniProtKB-KW"/>
</dbReference>
<dbReference type="Pfam" id="PF13649">
    <property type="entry name" value="Methyltransf_25"/>
    <property type="match status" value="1"/>
</dbReference>
<dbReference type="GO" id="GO:0032259">
    <property type="term" value="P:methylation"/>
    <property type="evidence" value="ECO:0007669"/>
    <property type="project" value="UniProtKB-KW"/>
</dbReference>
<evidence type="ECO:0000256" key="2">
    <source>
        <dbReference type="ARBA" id="ARBA00022679"/>
    </source>
</evidence>
<keyword evidence="1 4" id="KW-0489">Methyltransferase</keyword>
<dbReference type="EMBL" id="DXBY01000097">
    <property type="protein sequence ID" value="HIZ35318.1"/>
    <property type="molecule type" value="Genomic_DNA"/>
</dbReference>
<dbReference type="Gene3D" id="3.40.50.150">
    <property type="entry name" value="Vaccinia Virus protein VP39"/>
    <property type="match status" value="1"/>
</dbReference>
<name>A0A9D2J3N0_9MICO</name>
<comment type="caution">
    <text evidence="4">The sequence shown here is derived from an EMBL/GenBank/DDBJ whole genome shotgun (WGS) entry which is preliminary data.</text>
</comment>
<gene>
    <name evidence="4" type="ORF">H9815_06035</name>
</gene>
<evidence type="ECO:0000313" key="4">
    <source>
        <dbReference type="EMBL" id="HIZ35318.1"/>
    </source>
</evidence>
<keyword evidence="2" id="KW-0808">Transferase</keyword>
<evidence type="ECO:0000313" key="5">
    <source>
        <dbReference type="Proteomes" id="UP000824037"/>
    </source>
</evidence>
<dbReference type="InterPro" id="IPR029063">
    <property type="entry name" value="SAM-dependent_MTases_sf"/>
</dbReference>
<dbReference type="SUPFAM" id="SSF53335">
    <property type="entry name" value="S-adenosyl-L-methionine-dependent methyltransferases"/>
    <property type="match status" value="1"/>
</dbReference>
<accession>A0A9D2J3N0</accession>
<proteinExistence type="predicted"/>